<sequence length="155" mass="17585">MRAMIKIVGSVLVICTLIIILSAGSQNRYKVSQLRGKWQMETGSPRPDQIIREFIHGTCKITRLQNGDTVIHAKYWFYLSDSAVTAFDWRLVTALTSGKYMVVQYGEDLTPPYEFPCDVFKILTLNRDSLVMQYVPKKGQVMIGGGPVTYKRISD</sequence>
<evidence type="ECO:0000313" key="2">
    <source>
        <dbReference type="Proteomes" id="UP000031937"/>
    </source>
</evidence>
<reference evidence="1 2" key="1">
    <citation type="submission" date="2014-07" db="EMBL/GenBank/DDBJ databases">
        <title>Porphyromonadaceae bacterium OUH 334697 = ATCC BAA-2682 = DSM 28341 draft genome.</title>
        <authorList>
            <person name="Sydenham T.V."/>
            <person name="Hasman H."/>
            <person name="Justesen U.S."/>
        </authorList>
    </citation>
    <scope>NUCLEOTIDE SEQUENCE [LARGE SCALE GENOMIC DNA]</scope>
    <source>
        <strain evidence="1 2">OUH 334697</strain>
    </source>
</reference>
<evidence type="ECO:0000313" key="1">
    <source>
        <dbReference type="EMBL" id="KIO45486.1"/>
    </source>
</evidence>
<dbReference type="EMBL" id="JPIT01000018">
    <property type="protein sequence ID" value="KIO45486.1"/>
    <property type="molecule type" value="Genomic_DNA"/>
</dbReference>
<evidence type="ECO:0008006" key="3">
    <source>
        <dbReference type="Google" id="ProtNLM"/>
    </source>
</evidence>
<dbReference type="AlphaFoldDB" id="A0AB34R963"/>
<dbReference type="Proteomes" id="UP000031937">
    <property type="component" value="Unassembled WGS sequence"/>
</dbReference>
<proteinExistence type="predicted"/>
<name>A0AB34R963_9PORP</name>
<gene>
    <name evidence="1" type="ORF">IE90_08785</name>
</gene>
<accession>A0AB34R963</accession>
<organism evidence="1 2">
    <name type="scientific">Sanguibacteroides justesenii</name>
    <dbReference type="NCBI Taxonomy" id="1547597"/>
    <lineage>
        <taxon>Bacteria</taxon>
        <taxon>Pseudomonadati</taxon>
        <taxon>Bacteroidota</taxon>
        <taxon>Bacteroidia</taxon>
        <taxon>Bacteroidales</taxon>
        <taxon>Porphyromonadaceae</taxon>
        <taxon>Sanguibacteroides</taxon>
    </lineage>
</organism>
<protein>
    <recommendedName>
        <fullName evidence="3">Lipocalin-like domain-containing protein</fullName>
    </recommendedName>
</protein>
<comment type="caution">
    <text evidence="1">The sequence shown here is derived from an EMBL/GenBank/DDBJ whole genome shotgun (WGS) entry which is preliminary data.</text>
</comment>